<protein>
    <submittedName>
        <fullName evidence="1">Uncharacterized protein</fullName>
    </submittedName>
</protein>
<evidence type="ECO:0000313" key="1">
    <source>
        <dbReference type="EMBL" id="JAI07058.1"/>
    </source>
</evidence>
<reference evidence="1" key="2">
    <citation type="journal article" date="2015" name="Fish Shellfish Immunol.">
        <title>Early steps in the European eel (Anguilla anguilla)-Vibrio vulnificus interaction in the gills: Role of the RtxA13 toxin.</title>
        <authorList>
            <person name="Callol A."/>
            <person name="Pajuelo D."/>
            <person name="Ebbesson L."/>
            <person name="Teles M."/>
            <person name="MacKenzie S."/>
            <person name="Amaro C."/>
        </authorList>
    </citation>
    <scope>NUCLEOTIDE SEQUENCE</scope>
</reference>
<name>A0A0E9XWF8_ANGAN</name>
<dbReference type="EMBL" id="GBXM01001520">
    <property type="protein sequence ID" value="JAI07058.1"/>
    <property type="molecule type" value="Transcribed_RNA"/>
</dbReference>
<organism evidence="1">
    <name type="scientific">Anguilla anguilla</name>
    <name type="common">European freshwater eel</name>
    <name type="synonym">Muraena anguilla</name>
    <dbReference type="NCBI Taxonomy" id="7936"/>
    <lineage>
        <taxon>Eukaryota</taxon>
        <taxon>Metazoa</taxon>
        <taxon>Chordata</taxon>
        <taxon>Craniata</taxon>
        <taxon>Vertebrata</taxon>
        <taxon>Euteleostomi</taxon>
        <taxon>Actinopterygii</taxon>
        <taxon>Neopterygii</taxon>
        <taxon>Teleostei</taxon>
        <taxon>Anguilliformes</taxon>
        <taxon>Anguillidae</taxon>
        <taxon>Anguilla</taxon>
    </lineage>
</organism>
<proteinExistence type="predicted"/>
<dbReference type="AlphaFoldDB" id="A0A0E9XWF8"/>
<reference evidence="1" key="1">
    <citation type="submission" date="2014-11" db="EMBL/GenBank/DDBJ databases">
        <authorList>
            <person name="Amaro Gonzalez C."/>
        </authorList>
    </citation>
    <scope>NUCLEOTIDE SEQUENCE</scope>
</reference>
<sequence>MVIYVAIHTVLDLGVKYLKRAS</sequence>
<accession>A0A0E9XWF8</accession>